<keyword evidence="3" id="KW-0010">Activator</keyword>
<feature type="domain" description="HTH araC/xylS-type" evidence="5">
    <location>
        <begin position="196"/>
        <end position="294"/>
    </location>
</feature>
<dbReference type="AlphaFoldDB" id="A0A810QBB7"/>
<dbReference type="Gene3D" id="1.10.10.60">
    <property type="entry name" value="Homeodomain-like"/>
    <property type="match status" value="2"/>
</dbReference>
<dbReference type="EMBL" id="AP023420">
    <property type="protein sequence ID" value="BCK83492.1"/>
    <property type="molecule type" value="Genomic_DNA"/>
</dbReference>
<accession>A0A810QBB7</accession>
<dbReference type="SUPFAM" id="SSF46689">
    <property type="entry name" value="Homeodomain-like"/>
    <property type="match status" value="2"/>
</dbReference>
<dbReference type="InterPro" id="IPR020449">
    <property type="entry name" value="Tscrpt_reg_AraC-type_HTH"/>
</dbReference>
<dbReference type="GO" id="GO:0003700">
    <property type="term" value="F:DNA-binding transcription factor activity"/>
    <property type="evidence" value="ECO:0007669"/>
    <property type="project" value="InterPro"/>
</dbReference>
<dbReference type="Gene3D" id="2.60.120.10">
    <property type="entry name" value="Jelly Rolls"/>
    <property type="match status" value="1"/>
</dbReference>
<proteinExistence type="predicted"/>
<dbReference type="InterPro" id="IPR014710">
    <property type="entry name" value="RmlC-like_jellyroll"/>
</dbReference>
<dbReference type="GO" id="GO:0043565">
    <property type="term" value="F:sequence-specific DNA binding"/>
    <property type="evidence" value="ECO:0007669"/>
    <property type="project" value="InterPro"/>
</dbReference>
<dbReference type="PRINTS" id="PR00032">
    <property type="entry name" value="HTHARAC"/>
</dbReference>
<dbReference type="InterPro" id="IPR018062">
    <property type="entry name" value="HTH_AraC-typ_CS"/>
</dbReference>
<dbReference type="SMART" id="SM00342">
    <property type="entry name" value="HTH_ARAC"/>
    <property type="match status" value="1"/>
</dbReference>
<evidence type="ECO:0000313" key="6">
    <source>
        <dbReference type="EMBL" id="BCK83492.1"/>
    </source>
</evidence>
<dbReference type="RefSeq" id="WP_187028280.1">
    <property type="nucleotide sequence ID" value="NZ_AP023420.1"/>
</dbReference>
<reference evidence="6" key="1">
    <citation type="submission" date="2020-09" db="EMBL/GenBank/DDBJ databases">
        <title>New species isolated from human feces.</title>
        <authorList>
            <person name="Kitahara M."/>
            <person name="Shigeno Y."/>
            <person name="Shime M."/>
            <person name="Matsumoto Y."/>
            <person name="Nakamura S."/>
            <person name="Motooka D."/>
            <person name="Fukuoka S."/>
            <person name="Nishikawa H."/>
            <person name="Benno Y."/>
        </authorList>
    </citation>
    <scope>NUCLEOTIDE SEQUENCE</scope>
    <source>
        <strain evidence="6">MM59</strain>
    </source>
</reference>
<evidence type="ECO:0000256" key="1">
    <source>
        <dbReference type="ARBA" id="ARBA00023015"/>
    </source>
</evidence>
<dbReference type="Proteomes" id="UP000679848">
    <property type="component" value="Chromosome"/>
</dbReference>
<dbReference type="SUPFAM" id="SSF51215">
    <property type="entry name" value="Regulatory protein AraC"/>
    <property type="match status" value="1"/>
</dbReference>
<dbReference type="InterPro" id="IPR003313">
    <property type="entry name" value="AraC-bd"/>
</dbReference>
<dbReference type="Pfam" id="PF12833">
    <property type="entry name" value="HTH_18"/>
    <property type="match status" value="1"/>
</dbReference>
<keyword evidence="2" id="KW-0238">DNA-binding</keyword>
<dbReference type="KEGG" id="pfaa:MM59RIKEN_08110"/>
<evidence type="ECO:0000259" key="5">
    <source>
        <dbReference type="PROSITE" id="PS01124"/>
    </source>
</evidence>
<dbReference type="PANTHER" id="PTHR46796">
    <property type="entry name" value="HTH-TYPE TRANSCRIPTIONAL ACTIVATOR RHAS-RELATED"/>
    <property type="match status" value="1"/>
</dbReference>
<dbReference type="InterPro" id="IPR050204">
    <property type="entry name" value="AraC_XylS_family_regulators"/>
</dbReference>
<keyword evidence="1" id="KW-0805">Transcription regulation</keyword>
<evidence type="ECO:0000313" key="7">
    <source>
        <dbReference type="Proteomes" id="UP000679848"/>
    </source>
</evidence>
<dbReference type="PROSITE" id="PS00041">
    <property type="entry name" value="HTH_ARAC_FAMILY_1"/>
    <property type="match status" value="1"/>
</dbReference>
<evidence type="ECO:0000256" key="2">
    <source>
        <dbReference type="ARBA" id="ARBA00023125"/>
    </source>
</evidence>
<dbReference type="InterPro" id="IPR018060">
    <property type="entry name" value="HTH_AraC"/>
</dbReference>
<evidence type="ECO:0000256" key="4">
    <source>
        <dbReference type="ARBA" id="ARBA00023163"/>
    </source>
</evidence>
<dbReference type="InterPro" id="IPR009057">
    <property type="entry name" value="Homeodomain-like_sf"/>
</dbReference>
<dbReference type="InterPro" id="IPR037923">
    <property type="entry name" value="HTH-like"/>
</dbReference>
<organism evidence="6 7">
    <name type="scientific">Pusillibacter faecalis</name>
    <dbReference type="NCBI Taxonomy" id="2714358"/>
    <lineage>
        <taxon>Bacteria</taxon>
        <taxon>Bacillati</taxon>
        <taxon>Bacillota</taxon>
        <taxon>Clostridia</taxon>
        <taxon>Eubacteriales</taxon>
        <taxon>Oscillospiraceae</taxon>
        <taxon>Pusillibacter</taxon>
    </lineage>
</organism>
<protein>
    <submittedName>
        <fullName evidence="6">AraC family transcriptional regulator</fullName>
    </submittedName>
</protein>
<sequence>MKCRPILVDDTRRELTQHGTRDFPLSMDRQEVASPSHGNVRHWHPEVQIALVTEGEVLFRAGGETFRLGAGEGFFVNGGVLHEAAPTEQADGIYVCVNFLPDLVYGQNDSVVRRDYVDPLLFCEELQSFPLTDQPWHQEVCALLRQMAEVEEAAEYGYELQLISLLLKIWCLVVVHHREQIERRSQVSFTDRQRIRTLQTYIHKHYMEHVSLADIAGAGHISRGECCRVFKRVLGLTPVQYLTHYRLNQSVKLLSRTALSISEIARQVGFGTSSYFTELFRREMGCAPLEYRKRYRQQEKLSES</sequence>
<name>A0A810QBB7_9FIRM</name>
<dbReference type="PROSITE" id="PS01124">
    <property type="entry name" value="HTH_ARAC_FAMILY_2"/>
    <property type="match status" value="1"/>
</dbReference>
<keyword evidence="7" id="KW-1185">Reference proteome</keyword>
<gene>
    <name evidence="6" type="ORF">MM59RIKEN_08110</name>
</gene>
<keyword evidence="4" id="KW-0804">Transcription</keyword>
<evidence type="ECO:0000256" key="3">
    <source>
        <dbReference type="ARBA" id="ARBA00023159"/>
    </source>
</evidence>
<dbReference type="Pfam" id="PF02311">
    <property type="entry name" value="AraC_binding"/>
    <property type="match status" value="1"/>
</dbReference>